<evidence type="ECO:0000256" key="2">
    <source>
        <dbReference type="SAM" id="MobiDB-lite"/>
    </source>
</evidence>
<dbReference type="EMBL" id="JADFTS010000001">
    <property type="protein sequence ID" value="KAF9623225.1"/>
    <property type="molecule type" value="Genomic_DNA"/>
</dbReference>
<protein>
    <submittedName>
        <fullName evidence="3">Uncharacterized protein</fullName>
    </submittedName>
</protein>
<keyword evidence="1" id="KW-0175">Coiled coil</keyword>
<keyword evidence="4" id="KW-1185">Reference proteome</keyword>
<comment type="caution">
    <text evidence="3">The sequence shown here is derived from an EMBL/GenBank/DDBJ whole genome shotgun (WGS) entry which is preliminary data.</text>
</comment>
<dbReference type="OrthoDB" id="657513at2759"/>
<evidence type="ECO:0000313" key="3">
    <source>
        <dbReference type="EMBL" id="KAF9623225.1"/>
    </source>
</evidence>
<dbReference type="PANTHER" id="PTHR34778:SF2">
    <property type="entry name" value="OS02G0580700 PROTEIN"/>
    <property type="match status" value="1"/>
</dbReference>
<feature type="compositionally biased region" description="Polar residues" evidence="2">
    <location>
        <begin position="123"/>
        <end position="136"/>
    </location>
</feature>
<evidence type="ECO:0000256" key="1">
    <source>
        <dbReference type="SAM" id="Coils"/>
    </source>
</evidence>
<sequence>MEESEKIMVLKKVYADMLLNTVKEAAGKIMVCERKAFCFQKDATDTKAEAVNMLLRIKQVMDAKIADMEITSLKQKSKIEELEAQLNEAEDVVTDLRAQLNAVQDELEKMKKTRLKPLDEQTSKSFAASHENSSHANELKTSEVILLPSLDARWRHNNASSDQRKIGDNCCFTSESVTTPTDPWRKFSLEKCFSGNAYLASIILKSKRARALQKQIYSEN</sequence>
<proteinExistence type="predicted"/>
<dbReference type="PANTHER" id="PTHR34778">
    <property type="entry name" value="OS02G0580700 PROTEIN"/>
    <property type="match status" value="1"/>
</dbReference>
<dbReference type="Proteomes" id="UP000631114">
    <property type="component" value="Unassembled WGS sequence"/>
</dbReference>
<feature type="region of interest" description="Disordered" evidence="2">
    <location>
        <begin position="118"/>
        <end position="137"/>
    </location>
</feature>
<evidence type="ECO:0000313" key="4">
    <source>
        <dbReference type="Proteomes" id="UP000631114"/>
    </source>
</evidence>
<accession>A0A835IQF1</accession>
<reference evidence="3 4" key="1">
    <citation type="submission" date="2020-10" db="EMBL/GenBank/DDBJ databases">
        <title>The Coptis chinensis genome and diversification of protoberbering-type alkaloids.</title>
        <authorList>
            <person name="Wang B."/>
            <person name="Shu S."/>
            <person name="Song C."/>
            <person name="Liu Y."/>
        </authorList>
    </citation>
    <scope>NUCLEOTIDE SEQUENCE [LARGE SCALE GENOMIC DNA]</scope>
    <source>
        <strain evidence="3">HL-2020</strain>
        <tissue evidence="3">Leaf</tissue>
    </source>
</reference>
<feature type="coiled-coil region" evidence="1">
    <location>
        <begin position="65"/>
        <end position="113"/>
    </location>
</feature>
<organism evidence="3 4">
    <name type="scientific">Coptis chinensis</name>
    <dbReference type="NCBI Taxonomy" id="261450"/>
    <lineage>
        <taxon>Eukaryota</taxon>
        <taxon>Viridiplantae</taxon>
        <taxon>Streptophyta</taxon>
        <taxon>Embryophyta</taxon>
        <taxon>Tracheophyta</taxon>
        <taxon>Spermatophyta</taxon>
        <taxon>Magnoliopsida</taxon>
        <taxon>Ranunculales</taxon>
        <taxon>Ranunculaceae</taxon>
        <taxon>Coptidoideae</taxon>
        <taxon>Coptis</taxon>
    </lineage>
</organism>
<gene>
    <name evidence="3" type="ORF">IFM89_000714</name>
</gene>
<name>A0A835IQF1_9MAGN</name>
<dbReference type="AlphaFoldDB" id="A0A835IQF1"/>